<dbReference type="InterPro" id="IPR005174">
    <property type="entry name" value="KIB1-4_b-propeller"/>
</dbReference>
<proteinExistence type="predicted"/>
<dbReference type="OrthoDB" id="1863935at2759"/>
<comment type="caution">
    <text evidence="3">The sequence shown here is derived from an EMBL/GenBank/DDBJ whole genome shotgun (WGS) entry which is preliminary data.</text>
</comment>
<dbReference type="AlphaFoldDB" id="A0A2U1L438"/>
<dbReference type="EMBL" id="PKPP01011650">
    <property type="protein sequence ID" value="PWA43761.1"/>
    <property type="molecule type" value="Genomic_DNA"/>
</dbReference>
<protein>
    <submittedName>
        <fullName evidence="3">Uncharacterized protein</fullName>
    </submittedName>
</protein>
<accession>A0A2U1L438</accession>
<sequence length="495" mass="56504">MASVKSEELERFKGLDMSCKRWQEVEDLADVFMSQKMWEELVDFKEAIFFVDIALDHLVYYRPAIASELGGYILIRDDMGKILYSYHVKDNTISLSSMPSLVLPTSNVLENDHGVAKCPVESRQEEDQIAIRSVTHNEVGLNEFNLLDLPFDILKLIMKHCVGVEYMNFRATCKGCHVAAPLIQWSNEASSKRLKTYSLVSPWLLVVDKNQGIITFTDPMSGNNYFKKNLHVSLAYEEISCSRFGWLLFKSTEFYCLVFFNPFTNDLRKLPEADFNLKSMCFSAPPTSPNCIVVGFPVTDERLVLIHYVGEPSWRTLHVDVEPKSVRFPTLLGQDLYALGGEGELIGFKDLSIEDNSSTFVGAKAPISCMPPTQVYLTKCDQDLLKVIVGKFGEHVAVFKWIDTKQEWEKIDSLGKHTIYICGTTSFSIKAKMPETENKIYFPLLHSKNKKMVFYSLATCKYHTFIDGNIEHHLKDILGTTYHLFPHAWIEPSWS</sequence>
<evidence type="ECO:0000259" key="2">
    <source>
        <dbReference type="Pfam" id="PF03478"/>
    </source>
</evidence>
<feature type="domain" description="KIB1-4 beta-propeller" evidence="2">
    <location>
        <begin position="240"/>
        <end position="454"/>
    </location>
</feature>
<dbReference type="Pfam" id="PF00646">
    <property type="entry name" value="F-box"/>
    <property type="match status" value="1"/>
</dbReference>
<reference evidence="3 4" key="1">
    <citation type="journal article" date="2018" name="Mol. Plant">
        <title>The genome of Artemisia annua provides insight into the evolution of Asteraceae family and artemisinin biosynthesis.</title>
        <authorList>
            <person name="Shen Q."/>
            <person name="Zhang L."/>
            <person name="Liao Z."/>
            <person name="Wang S."/>
            <person name="Yan T."/>
            <person name="Shi P."/>
            <person name="Liu M."/>
            <person name="Fu X."/>
            <person name="Pan Q."/>
            <person name="Wang Y."/>
            <person name="Lv Z."/>
            <person name="Lu X."/>
            <person name="Zhang F."/>
            <person name="Jiang W."/>
            <person name="Ma Y."/>
            <person name="Chen M."/>
            <person name="Hao X."/>
            <person name="Li L."/>
            <person name="Tang Y."/>
            <person name="Lv G."/>
            <person name="Zhou Y."/>
            <person name="Sun X."/>
            <person name="Brodelius P.E."/>
            <person name="Rose J.K.C."/>
            <person name="Tang K."/>
        </authorList>
    </citation>
    <scope>NUCLEOTIDE SEQUENCE [LARGE SCALE GENOMIC DNA]</scope>
    <source>
        <strain evidence="4">cv. Huhao1</strain>
        <tissue evidence="3">Leaf</tissue>
    </source>
</reference>
<evidence type="ECO:0000313" key="4">
    <source>
        <dbReference type="Proteomes" id="UP000245207"/>
    </source>
</evidence>
<keyword evidence="4" id="KW-1185">Reference proteome</keyword>
<feature type="domain" description="F-box" evidence="1">
    <location>
        <begin position="146"/>
        <end position="177"/>
    </location>
</feature>
<dbReference type="InterPro" id="IPR001810">
    <property type="entry name" value="F-box_dom"/>
</dbReference>
<name>A0A2U1L438_ARTAN</name>
<organism evidence="3 4">
    <name type="scientific">Artemisia annua</name>
    <name type="common">Sweet wormwood</name>
    <dbReference type="NCBI Taxonomy" id="35608"/>
    <lineage>
        <taxon>Eukaryota</taxon>
        <taxon>Viridiplantae</taxon>
        <taxon>Streptophyta</taxon>
        <taxon>Embryophyta</taxon>
        <taxon>Tracheophyta</taxon>
        <taxon>Spermatophyta</taxon>
        <taxon>Magnoliopsida</taxon>
        <taxon>eudicotyledons</taxon>
        <taxon>Gunneridae</taxon>
        <taxon>Pentapetalae</taxon>
        <taxon>asterids</taxon>
        <taxon>campanulids</taxon>
        <taxon>Asterales</taxon>
        <taxon>Asteraceae</taxon>
        <taxon>Asteroideae</taxon>
        <taxon>Anthemideae</taxon>
        <taxon>Artemisiinae</taxon>
        <taxon>Artemisia</taxon>
    </lineage>
</organism>
<dbReference type="Proteomes" id="UP000245207">
    <property type="component" value="Unassembled WGS sequence"/>
</dbReference>
<dbReference type="Pfam" id="PF03478">
    <property type="entry name" value="Beta-prop_KIB1-4"/>
    <property type="match status" value="1"/>
</dbReference>
<gene>
    <name evidence="3" type="ORF">CTI12_AA514830</name>
</gene>
<dbReference type="PANTHER" id="PTHR33127">
    <property type="entry name" value="TRANSMEMBRANE PROTEIN"/>
    <property type="match status" value="1"/>
</dbReference>
<evidence type="ECO:0000259" key="1">
    <source>
        <dbReference type="Pfam" id="PF00646"/>
    </source>
</evidence>
<evidence type="ECO:0000313" key="3">
    <source>
        <dbReference type="EMBL" id="PWA43761.1"/>
    </source>
</evidence>
<dbReference type="PANTHER" id="PTHR33127:SF5">
    <property type="entry name" value="TRANSMEMBRANE PROTEIN"/>
    <property type="match status" value="1"/>
</dbReference>